<accession>A0AAJ3TPB2</accession>
<comment type="caution">
    <text evidence="1">The sequence shown here is derived from an EMBL/GenBank/DDBJ whole genome shotgun (WGS) entry which is preliminary data.</text>
</comment>
<sequence>MNIQNLKLLSTWFKNLNIFKMKNMKQIIPVYLSPNLHSQPCKEIIISKKWAYLYKVYFKKEYTRTPLHRSFLHQTVYRKAIFFLQKR</sequence>
<evidence type="ECO:0000313" key="1">
    <source>
        <dbReference type="EMBL" id="OPB76217.1"/>
    </source>
</evidence>
<name>A0AAJ3TPB2_9FLAO</name>
<proteinExistence type="predicted"/>
<evidence type="ECO:0000313" key="2">
    <source>
        <dbReference type="Proteomes" id="UP000190816"/>
    </source>
</evidence>
<dbReference type="KEGG" id="ego:BBD34_16180"/>
<protein>
    <submittedName>
        <fullName evidence="1">Uncharacterized protein</fullName>
    </submittedName>
</protein>
<gene>
    <name evidence="1" type="ORF">BAY32_05550</name>
</gene>
<dbReference type="AlphaFoldDB" id="A0AAJ3TPB2"/>
<dbReference type="Proteomes" id="UP000190816">
    <property type="component" value="Unassembled WGS sequence"/>
</dbReference>
<dbReference type="EMBL" id="MAIC01000013">
    <property type="protein sequence ID" value="OPB76217.1"/>
    <property type="molecule type" value="Genomic_DNA"/>
</dbReference>
<reference evidence="1 2" key="1">
    <citation type="submission" date="2016-06" db="EMBL/GenBank/DDBJ databases">
        <authorList>
            <person name="Nicholson A.C."/>
        </authorList>
    </citation>
    <scope>NUCLEOTIDE SEQUENCE [LARGE SCALE GENOMIC DNA]</scope>
    <source>
        <strain evidence="1 2">G4123</strain>
    </source>
</reference>
<organism evidence="1 2">
    <name type="scientific">Elizabethkingia ursingii</name>
    <dbReference type="NCBI Taxonomy" id="1756150"/>
    <lineage>
        <taxon>Bacteria</taxon>
        <taxon>Pseudomonadati</taxon>
        <taxon>Bacteroidota</taxon>
        <taxon>Flavobacteriia</taxon>
        <taxon>Flavobacteriales</taxon>
        <taxon>Weeksellaceae</taxon>
        <taxon>Elizabethkingia</taxon>
    </lineage>
</organism>